<sequence>MAKAERNNITLAVYYISTKPISTLSLSMENASLAWLMDSLEVTPSGNHYSLRLLNAQEFRHARRILPAIGDASRNIRFRGVFRKKAAKRITSAPVVVPPIETYIQHPTFAARTATGSTFRLNWIKSIFQLTLNGL</sequence>
<protein>
    <submittedName>
        <fullName evidence="1">Uncharacterized protein</fullName>
    </submittedName>
</protein>
<dbReference type="KEGG" id="rti:DC20_04485"/>
<dbReference type="AlphaFoldDB" id="A0A0P0CMZ1"/>
<dbReference type="Proteomes" id="UP000061382">
    <property type="component" value="Chromosome"/>
</dbReference>
<dbReference type="STRING" id="512763.DC20_04485"/>
<keyword evidence="2" id="KW-1185">Reference proteome</keyword>
<organism evidence="1 2">
    <name type="scientific">Rufibacter tibetensis</name>
    <dbReference type="NCBI Taxonomy" id="512763"/>
    <lineage>
        <taxon>Bacteria</taxon>
        <taxon>Pseudomonadati</taxon>
        <taxon>Bacteroidota</taxon>
        <taxon>Cytophagia</taxon>
        <taxon>Cytophagales</taxon>
        <taxon>Hymenobacteraceae</taxon>
        <taxon>Rufibacter</taxon>
    </lineage>
</organism>
<dbReference type="RefSeq" id="WP_062542733.1">
    <property type="nucleotide sequence ID" value="NZ_CP012643.1"/>
</dbReference>
<dbReference type="OrthoDB" id="893896at2"/>
<evidence type="ECO:0000313" key="1">
    <source>
        <dbReference type="EMBL" id="ALI98370.1"/>
    </source>
</evidence>
<dbReference type="PATRIC" id="fig|512763.3.peg.995"/>
<accession>A0A0P0CMZ1</accession>
<name>A0A0P0CMZ1_9BACT</name>
<evidence type="ECO:0000313" key="2">
    <source>
        <dbReference type="Proteomes" id="UP000061382"/>
    </source>
</evidence>
<dbReference type="EMBL" id="CP012643">
    <property type="protein sequence ID" value="ALI98370.1"/>
    <property type="molecule type" value="Genomic_DNA"/>
</dbReference>
<gene>
    <name evidence="1" type="ORF">DC20_04485</name>
</gene>
<reference evidence="1 2" key="1">
    <citation type="submission" date="2015-08" db="EMBL/GenBank/DDBJ databases">
        <title>Complete genome sequence of Rufibacter tibetensis strain 1351t, a radiation-resistant bacterium from tibet plateau.</title>
        <authorList>
            <person name="Dai J."/>
        </authorList>
    </citation>
    <scope>NUCLEOTIDE SEQUENCE [LARGE SCALE GENOMIC DNA]</scope>
    <source>
        <strain evidence="1 2">1351</strain>
    </source>
</reference>
<proteinExistence type="predicted"/>